<keyword evidence="13" id="KW-1185">Reference proteome</keyword>
<dbReference type="InterPro" id="IPR036565">
    <property type="entry name" value="Mur-like_cat_sf"/>
</dbReference>
<dbReference type="SUPFAM" id="SSF53623">
    <property type="entry name" value="MurD-like peptide ligases, catalytic domain"/>
    <property type="match status" value="1"/>
</dbReference>
<name>A0A1I5DL87_9BACT</name>
<protein>
    <recommendedName>
        <fullName evidence="7">UDP-N-acetylmuramoyl-L-alanyl-D-glutamate--2,6-diaminopimelate ligase</fullName>
        <ecNumber evidence="7">6.3.2.13</ecNumber>
    </recommendedName>
    <alternativeName>
        <fullName evidence="7">Meso-A2pm-adding enzyme</fullName>
    </alternativeName>
    <alternativeName>
        <fullName evidence="7">Meso-diaminopimelate-adding enzyme</fullName>
    </alternativeName>
    <alternativeName>
        <fullName evidence="7">UDP-MurNAc-L-Ala-D-Glu:meso-diaminopimelate ligase</fullName>
    </alternativeName>
    <alternativeName>
        <fullName evidence="7">UDP-MurNAc-tripeptide synthetase</fullName>
    </alternativeName>
    <alternativeName>
        <fullName evidence="7">UDP-N-acetylmuramyl-tripeptide synthetase</fullName>
    </alternativeName>
</protein>
<feature type="binding site" evidence="7">
    <location>
        <position position="190"/>
    </location>
    <ligand>
        <name>UDP-N-acetyl-alpha-D-muramoyl-L-alanyl-D-glutamate</name>
        <dbReference type="ChEBI" id="CHEBI:83900"/>
    </ligand>
</feature>
<evidence type="ECO:0000256" key="5">
    <source>
        <dbReference type="ARBA" id="ARBA00023306"/>
    </source>
</evidence>
<feature type="domain" description="Mur ligase N-terminal catalytic" evidence="9">
    <location>
        <begin position="27"/>
        <end position="99"/>
    </location>
</feature>
<comment type="catalytic activity">
    <reaction evidence="7">
        <text>UDP-N-acetyl-alpha-D-muramoyl-L-alanyl-D-glutamate + meso-2,6-diaminopimelate + ATP = UDP-N-acetyl-alpha-D-muramoyl-L-alanyl-gamma-D-glutamyl-meso-2,6-diaminopimelate + ADP + phosphate + H(+)</text>
        <dbReference type="Rhea" id="RHEA:23676"/>
        <dbReference type="ChEBI" id="CHEBI:15378"/>
        <dbReference type="ChEBI" id="CHEBI:30616"/>
        <dbReference type="ChEBI" id="CHEBI:43474"/>
        <dbReference type="ChEBI" id="CHEBI:57791"/>
        <dbReference type="ChEBI" id="CHEBI:83900"/>
        <dbReference type="ChEBI" id="CHEBI:83905"/>
        <dbReference type="ChEBI" id="CHEBI:456216"/>
        <dbReference type="EC" id="6.3.2.13"/>
    </reaction>
</comment>
<dbReference type="NCBIfam" id="NF001126">
    <property type="entry name" value="PRK00139.1-4"/>
    <property type="match status" value="1"/>
</dbReference>
<dbReference type="Gene3D" id="3.40.1190.10">
    <property type="entry name" value="Mur-like, catalytic domain"/>
    <property type="match status" value="1"/>
</dbReference>
<sequence length="488" mass="53131">MKKVLKDILYKVSLIATTGDMEVKVKDIVFDSRKVSSGSAFVAIAGTQVDGHEYINAALEKGAKVIVCENLPENLSEGITWVQVQNSAKALGIMASNFYDNPSHQIKVVAITGTNGKTTTATLLHQLFISMGYSTGLLSTVENKINEDVIPATHTTPDAVSVQALLRKMANAGCTHCFMEASSHAIVQERIAGLKLIGAVFTNISHDHLDYHKTFDEYIKAKKKLFDDLPKDAFALVNSDDKRGMVMLQNCKATHQTFALKSDADFKAKIISNTLEGLELDINGKQVWFRLIGAFNAYNLLGVLGTAVLLGEDEDEVMTSLSAIKGAKGRFDQISIAGITAIVDYAHTPDALENVLKTINGVRGGGEQLITVVGCGGNRDTTKRPVMAKIAVQESDKVILTSDNPRFEEPEAILKDMQAGIGPTDLRKTLTITDRREAIRTACMLSKSGDIILIAGKGHEDYQEIQGVKHHFDDKEVVSEILNELKQN</sequence>
<dbReference type="InterPro" id="IPR004101">
    <property type="entry name" value="Mur_ligase_C"/>
</dbReference>
<dbReference type="UniPathway" id="UPA00219"/>
<dbReference type="GO" id="GO:0000287">
    <property type="term" value="F:magnesium ion binding"/>
    <property type="evidence" value="ECO:0007669"/>
    <property type="project" value="UniProtKB-UniRule"/>
</dbReference>
<evidence type="ECO:0000256" key="1">
    <source>
        <dbReference type="ARBA" id="ARBA00005898"/>
    </source>
</evidence>
<organism evidence="12 13">
    <name type="scientific">Algoriphagus ornithinivorans</name>
    <dbReference type="NCBI Taxonomy" id="226506"/>
    <lineage>
        <taxon>Bacteria</taxon>
        <taxon>Pseudomonadati</taxon>
        <taxon>Bacteroidota</taxon>
        <taxon>Cytophagia</taxon>
        <taxon>Cytophagales</taxon>
        <taxon>Cyclobacteriaceae</taxon>
        <taxon>Algoriphagus</taxon>
    </lineage>
</organism>
<dbReference type="PANTHER" id="PTHR23135">
    <property type="entry name" value="MUR LIGASE FAMILY MEMBER"/>
    <property type="match status" value="1"/>
</dbReference>
<evidence type="ECO:0000256" key="3">
    <source>
        <dbReference type="ARBA" id="ARBA00022960"/>
    </source>
</evidence>
<dbReference type="Pfam" id="PF02875">
    <property type="entry name" value="Mur_ligase_C"/>
    <property type="match status" value="1"/>
</dbReference>
<dbReference type="Proteomes" id="UP000199564">
    <property type="component" value="Unassembled WGS sequence"/>
</dbReference>
<keyword evidence="4 7" id="KW-0573">Peptidoglycan synthesis</keyword>
<feature type="modified residue" description="N6-carboxylysine" evidence="7">
    <location>
        <position position="222"/>
    </location>
</feature>
<dbReference type="GO" id="GO:0005737">
    <property type="term" value="C:cytoplasm"/>
    <property type="evidence" value="ECO:0007669"/>
    <property type="project" value="UniProtKB-SubCell"/>
</dbReference>
<dbReference type="InterPro" id="IPR036615">
    <property type="entry name" value="Mur_ligase_C_dom_sf"/>
</dbReference>
<dbReference type="STRING" id="226506.SAMN04488519_10364"/>
<feature type="short sequence motif" description="Meso-diaminopimelate recognition motif" evidence="7">
    <location>
        <begin position="403"/>
        <end position="406"/>
    </location>
</feature>
<dbReference type="HAMAP" id="MF_00208">
    <property type="entry name" value="MurE"/>
    <property type="match status" value="1"/>
</dbReference>
<evidence type="ECO:0000256" key="6">
    <source>
        <dbReference type="ARBA" id="ARBA00023316"/>
    </source>
</evidence>
<evidence type="ECO:0000259" key="11">
    <source>
        <dbReference type="Pfam" id="PF08245"/>
    </source>
</evidence>
<keyword evidence="6 7" id="KW-0961">Cell wall biogenesis/degradation</keyword>
<feature type="binding site" evidence="7">
    <location>
        <position position="182"/>
    </location>
    <ligand>
        <name>UDP-N-acetyl-alpha-D-muramoyl-L-alanyl-D-glutamate</name>
        <dbReference type="ChEBI" id="CHEBI:83900"/>
    </ligand>
</feature>
<keyword evidence="7" id="KW-0067">ATP-binding</keyword>
<dbReference type="InterPro" id="IPR005761">
    <property type="entry name" value="UDP-N-AcMur-Glu-dNH2Pim_ligase"/>
</dbReference>
<dbReference type="NCBIfam" id="TIGR01085">
    <property type="entry name" value="murE"/>
    <property type="match status" value="1"/>
</dbReference>
<evidence type="ECO:0000256" key="4">
    <source>
        <dbReference type="ARBA" id="ARBA00022984"/>
    </source>
</evidence>
<dbReference type="AlphaFoldDB" id="A0A1I5DL87"/>
<reference evidence="13" key="1">
    <citation type="submission" date="2016-10" db="EMBL/GenBank/DDBJ databases">
        <authorList>
            <person name="Varghese N."/>
            <person name="Submissions S."/>
        </authorList>
    </citation>
    <scope>NUCLEOTIDE SEQUENCE [LARGE SCALE GENOMIC DNA]</scope>
    <source>
        <strain evidence="13">DSM 15282</strain>
    </source>
</reference>
<dbReference type="InterPro" id="IPR035911">
    <property type="entry name" value="MurE/MurF_N"/>
</dbReference>
<accession>A0A1I5DL87</accession>
<feature type="binding site" evidence="7">
    <location>
        <position position="379"/>
    </location>
    <ligand>
        <name>meso-2,6-diaminopimelate</name>
        <dbReference type="ChEBI" id="CHEBI:57791"/>
    </ligand>
</feature>
<dbReference type="GO" id="GO:0009252">
    <property type="term" value="P:peptidoglycan biosynthetic process"/>
    <property type="evidence" value="ECO:0007669"/>
    <property type="project" value="UniProtKB-UniRule"/>
</dbReference>
<keyword evidence="7" id="KW-0963">Cytoplasm</keyword>
<dbReference type="SUPFAM" id="SSF53244">
    <property type="entry name" value="MurD-like peptide ligases, peptide-binding domain"/>
    <property type="match status" value="1"/>
</dbReference>
<dbReference type="SUPFAM" id="SSF63418">
    <property type="entry name" value="MurE/MurF N-terminal domain"/>
    <property type="match status" value="1"/>
</dbReference>
<feature type="binding site" evidence="7">
    <location>
        <begin position="403"/>
        <end position="406"/>
    </location>
    <ligand>
        <name>meso-2,6-diaminopimelate</name>
        <dbReference type="ChEBI" id="CHEBI:57791"/>
    </ligand>
</feature>
<evidence type="ECO:0000256" key="7">
    <source>
        <dbReference type="HAMAP-Rule" id="MF_00208"/>
    </source>
</evidence>
<comment type="function">
    <text evidence="7">Catalyzes the addition of meso-diaminopimelic acid to the nucleotide precursor UDP-N-acetylmuramoyl-L-alanyl-D-glutamate (UMAG) in the biosynthesis of bacterial cell-wall peptidoglycan.</text>
</comment>
<feature type="binding site" evidence="7">
    <location>
        <begin position="155"/>
        <end position="156"/>
    </location>
    <ligand>
        <name>UDP-N-acetyl-alpha-D-muramoyl-L-alanyl-D-glutamate</name>
        <dbReference type="ChEBI" id="CHEBI:83900"/>
    </ligand>
</feature>
<dbReference type="GO" id="GO:0071555">
    <property type="term" value="P:cell wall organization"/>
    <property type="evidence" value="ECO:0007669"/>
    <property type="project" value="UniProtKB-KW"/>
</dbReference>
<dbReference type="EMBL" id="FOVW01000003">
    <property type="protein sequence ID" value="SFO00019.1"/>
    <property type="molecule type" value="Genomic_DNA"/>
</dbReference>
<feature type="binding site" evidence="7">
    <location>
        <position position="456"/>
    </location>
    <ligand>
        <name>meso-2,6-diaminopimelate</name>
        <dbReference type="ChEBI" id="CHEBI:57791"/>
    </ligand>
</feature>
<comment type="caution">
    <text evidence="7">Lacks conserved residue(s) required for the propagation of feature annotation.</text>
</comment>
<comment type="cofactor">
    <cofactor evidence="7">
        <name>Mg(2+)</name>
        <dbReference type="ChEBI" id="CHEBI:18420"/>
    </cofactor>
</comment>
<dbReference type="EC" id="6.3.2.13" evidence="7"/>
<comment type="similarity">
    <text evidence="1 7">Belongs to the MurCDEF family. MurE subfamily.</text>
</comment>
<dbReference type="Gene3D" id="3.40.1390.10">
    <property type="entry name" value="MurE/MurF, N-terminal domain"/>
    <property type="match status" value="1"/>
</dbReference>
<keyword evidence="3 7" id="KW-0133">Cell shape</keyword>
<keyword evidence="7" id="KW-0460">Magnesium</keyword>
<feature type="binding site" evidence="7">
    <location>
        <position position="460"/>
    </location>
    <ligand>
        <name>meso-2,6-diaminopimelate</name>
        <dbReference type="ChEBI" id="CHEBI:57791"/>
    </ligand>
</feature>
<dbReference type="Gene3D" id="3.90.190.20">
    <property type="entry name" value="Mur ligase, C-terminal domain"/>
    <property type="match status" value="1"/>
</dbReference>
<feature type="binding site" evidence="7">
    <location>
        <position position="188"/>
    </location>
    <ligand>
        <name>UDP-N-acetyl-alpha-D-muramoyl-L-alanyl-D-glutamate</name>
        <dbReference type="ChEBI" id="CHEBI:83900"/>
    </ligand>
</feature>
<gene>
    <name evidence="7" type="primary">murE</name>
    <name evidence="12" type="ORF">SAMN04488519_10364</name>
</gene>
<evidence type="ECO:0000313" key="12">
    <source>
        <dbReference type="EMBL" id="SFO00019.1"/>
    </source>
</evidence>
<dbReference type="RefSeq" id="WP_091651151.1">
    <property type="nucleotide sequence ID" value="NZ_FOVW01000003.1"/>
</dbReference>
<comment type="pathway">
    <text evidence="7 8">Cell wall biogenesis; peptidoglycan biosynthesis.</text>
</comment>
<proteinExistence type="inferred from homology"/>
<feature type="domain" description="Mur ligase central" evidence="11">
    <location>
        <begin position="111"/>
        <end position="306"/>
    </location>
</feature>
<evidence type="ECO:0000259" key="9">
    <source>
        <dbReference type="Pfam" id="PF01225"/>
    </source>
</evidence>
<keyword evidence="7" id="KW-0547">Nucleotide-binding</keyword>
<evidence type="ECO:0000256" key="8">
    <source>
        <dbReference type="RuleBase" id="RU004135"/>
    </source>
</evidence>
<comment type="PTM">
    <text evidence="7">Carboxylation is probably crucial for Mg(2+) binding and, consequently, for the gamma-phosphate positioning of ATP.</text>
</comment>
<keyword evidence="7 12" id="KW-0436">Ligase</keyword>
<keyword evidence="5 7" id="KW-0131">Cell cycle</keyword>
<evidence type="ECO:0000256" key="2">
    <source>
        <dbReference type="ARBA" id="ARBA00022618"/>
    </source>
</evidence>
<dbReference type="PANTHER" id="PTHR23135:SF4">
    <property type="entry name" value="UDP-N-ACETYLMURAMOYL-L-ALANYL-D-GLUTAMATE--2,6-DIAMINOPIMELATE LIGASE MURE HOMOLOG, CHLOROPLASTIC"/>
    <property type="match status" value="1"/>
</dbReference>
<feature type="binding site" evidence="7">
    <location>
        <position position="32"/>
    </location>
    <ligand>
        <name>UDP-N-acetyl-alpha-D-muramoyl-L-alanyl-D-glutamate</name>
        <dbReference type="ChEBI" id="CHEBI:83900"/>
    </ligand>
</feature>
<evidence type="ECO:0000259" key="10">
    <source>
        <dbReference type="Pfam" id="PF02875"/>
    </source>
</evidence>
<comment type="subcellular location">
    <subcellularLocation>
        <location evidence="7 8">Cytoplasm</location>
    </subcellularLocation>
</comment>
<evidence type="ECO:0000313" key="13">
    <source>
        <dbReference type="Proteomes" id="UP000199564"/>
    </source>
</evidence>
<dbReference type="Pfam" id="PF08245">
    <property type="entry name" value="Mur_ligase_M"/>
    <property type="match status" value="1"/>
</dbReference>
<dbReference type="GO" id="GO:0005524">
    <property type="term" value="F:ATP binding"/>
    <property type="evidence" value="ECO:0007669"/>
    <property type="project" value="UniProtKB-UniRule"/>
</dbReference>
<feature type="binding site" evidence="7">
    <location>
        <begin position="113"/>
        <end position="119"/>
    </location>
    <ligand>
        <name>ATP</name>
        <dbReference type="ChEBI" id="CHEBI:30616"/>
    </ligand>
</feature>
<dbReference type="InterPro" id="IPR013221">
    <property type="entry name" value="Mur_ligase_cen"/>
</dbReference>
<dbReference type="GO" id="GO:0008360">
    <property type="term" value="P:regulation of cell shape"/>
    <property type="evidence" value="ECO:0007669"/>
    <property type="project" value="UniProtKB-KW"/>
</dbReference>
<dbReference type="GO" id="GO:0008765">
    <property type="term" value="F:UDP-N-acetylmuramoylalanyl-D-glutamate-2,6-diaminopimelate ligase activity"/>
    <property type="evidence" value="ECO:0007669"/>
    <property type="project" value="UniProtKB-UniRule"/>
</dbReference>
<dbReference type="Pfam" id="PF01225">
    <property type="entry name" value="Mur_ligase"/>
    <property type="match status" value="1"/>
</dbReference>
<feature type="domain" description="Mur ligase C-terminal" evidence="10">
    <location>
        <begin position="329"/>
        <end position="458"/>
    </location>
</feature>
<keyword evidence="2 7" id="KW-0132">Cell division</keyword>
<dbReference type="GO" id="GO:0051301">
    <property type="term" value="P:cell division"/>
    <property type="evidence" value="ECO:0007669"/>
    <property type="project" value="UniProtKB-KW"/>
</dbReference>
<dbReference type="InterPro" id="IPR000713">
    <property type="entry name" value="Mur_ligase_N"/>
</dbReference>